<dbReference type="InterPro" id="IPR050741">
    <property type="entry name" value="Acyl-CoA_dehydrogenase"/>
</dbReference>
<evidence type="ECO:0000256" key="11">
    <source>
        <dbReference type="ARBA" id="ARBA00049247"/>
    </source>
</evidence>
<evidence type="ECO:0000256" key="6">
    <source>
        <dbReference type="ARBA" id="ARBA00020144"/>
    </source>
</evidence>
<evidence type="ECO:0000313" key="17">
    <source>
        <dbReference type="Proteomes" id="UP001254608"/>
    </source>
</evidence>
<dbReference type="CDD" id="cd00567">
    <property type="entry name" value="ACAD"/>
    <property type="match status" value="1"/>
</dbReference>
<dbReference type="Pfam" id="PF00441">
    <property type="entry name" value="Acyl-CoA_dh_1"/>
    <property type="match status" value="1"/>
</dbReference>
<feature type="domain" description="Acyl-CoA dehydrogenase/oxidase N-terminal" evidence="14">
    <location>
        <begin position="78"/>
        <end position="167"/>
    </location>
</feature>
<evidence type="ECO:0000256" key="3">
    <source>
        <dbReference type="ARBA" id="ARBA00009347"/>
    </source>
</evidence>
<accession>A0ABU2WHX3</accession>
<dbReference type="EC" id="1.3.8.8" evidence="5"/>
<evidence type="ECO:0000256" key="7">
    <source>
        <dbReference type="ARBA" id="ARBA00022630"/>
    </source>
</evidence>
<dbReference type="InterPro" id="IPR009100">
    <property type="entry name" value="AcylCoA_DH/oxidase_NM_dom_sf"/>
</dbReference>
<keyword evidence="8" id="KW-0274">FAD</keyword>
<comment type="caution">
    <text evidence="16">The sequence shown here is derived from an EMBL/GenBank/DDBJ whole genome shotgun (WGS) entry which is preliminary data.</text>
</comment>
<gene>
    <name evidence="16" type="ORF">RM530_08880</name>
</gene>
<keyword evidence="9 16" id="KW-0560">Oxidoreductase</keyword>
<name>A0ABU2WHX3_9GAMM</name>
<dbReference type="InterPro" id="IPR006091">
    <property type="entry name" value="Acyl-CoA_Oxase/DH_mid-dom"/>
</dbReference>
<evidence type="ECO:0000256" key="2">
    <source>
        <dbReference type="ARBA" id="ARBA00005005"/>
    </source>
</evidence>
<dbReference type="Pfam" id="PF02771">
    <property type="entry name" value="Acyl-CoA_dh_N"/>
    <property type="match status" value="1"/>
</dbReference>
<dbReference type="NCBIfam" id="NF009586">
    <property type="entry name" value="PRK13026.1"/>
    <property type="match status" value="1"/>
</dbReference>
<keyword evidence="17" id="KW-1185">Reference proteome</keyword>
<dbReference type="InterPro" id="IPR015396">
    <property type="entry name" value="FadE_C"/>
</dbReference>
<evidence type="ECO:0000256" key="9">
    <source>
        <dbReference type="ARBA" id="ARBA00023002"/>
    </source>
</evidence>
<dbReference type="SUPFAM" id="SSF47203">
    <property type="entry name" value="Acyl-CoA dehydrogenase C-terminal domain-like"/>
    <property type="match status" value="1"/>
</dbReference>
<dbReference type="InterPro" id="IPR046373">
    <property type="entry name" value="Acyl-CoA_Oxase/DH_mid-dom_sf"/>
</dbReference>
<feature type="domain" description="Acyl-CoA dehydrogenase C-terminal bacterial-type" evidence="15">
    <location>
        <begin position="445"/>
        <end position="727"/>
    </location>
</feature>
<dbReference type="Gene3D" id="1.20.140.10">
    <property type="entry name" value="Butyryl-CoA Dehydrogenase, subunit A, domain 3"/>
    <property type="match status" value="1"/>
</dbReference>
<dbReference type="PANTHER" id="PTHR48083">
    <property type="entry name" value="MEDIUM-CHAIN SPECIFIC ACYL-COA DEHYDROGENASE, MITOCHONDRIAL-RELATED"/>
    <property type="match status" value="1"/>
</dbReference>
<dbReference type="Gene3D" id="1.10.540.10">
    <property type="entry name" value="Acyl-CoA dehydrogenase/oxidase, N-terminal domain"/>
    <property type="match status" value="1"/>
</dbReference>
<dbReference type="Pfam" id="PF09317">
    <property type="entry name" value="ACDH_C"/>
    <property type="match status" value="1"/>
</dbReference>
<organism evidence="16 17">
    <name type="scientific">Banduia mediterranea</name>
    <dbReference type="NCBI Taxonomy" id="3075609"/>
    <lineage>
        <taxon>Bacteria</taxon>
        <taxon>Pseudomonadati</taxon>
        <taxon>Pseudomonadota</taxon>
        <taxon>Gammaproteobacteria</taxon>
        <taxon>Nevskiales</taxon>
        <taxon>Algiphilaceae</taxon>
        <taxon>Banduia</taxon>
    </lineage>
</organism>
<dbReference type="PROSITE" id="PS00072">
    <property type="entry name" value="ACYL_COA_DH_1"/>
    <property type="match status" value="1"/>
</dbReference>
<dbReference type="RefSeq" id="WP_311364868.1">
    <property type="nucleotide sequence ID" value="NZ_JAVRIC010000010.1"/>
</dbReference>
<dbReference type="EMBL" id="JAVRIC010000010">
    <property type="protein sequence ID" value="MDT0497477.1"/>
    <property type="molecule type" value="Genomic_DNA"/>
</dbReference>
<feature type="domain" description="Acyl-CoA oxidase/dehydrogenase middle" evidence="13">
    <location>
        <begin position="171"/>
        <end position="268"/>
    </location>
</feature>
<keyword evidence="7" id="KW-0285">Flavoprotein</keyword>
<dbReference type="InterPro" id="IPR009075">
    <property type="entry name" value="AcylCo_DH/oxidase_C"/>
</dbReference>
<dbReference type="SUPFAM" id="SSF56645">
    <property type="entry name" value="Acyl-CoA dehydrogenase NM domain-like"/>
    <property type="match status" value="1"/>
</dbReference>
<feature type="domain" description="Acyl-CoA dehydrogenase/oxidase C-terminal" evidence="12">
    <location>
        <begin position="291"/>
        <end position="436"/>
    </location>
</feature>
<comment type="catalytic activity">
    <reaction evidence="11">
        <text>a long-chain 2,3-saturated fatty acyl-CoA + oxidized [electron-transfer flavoprotein] + H(+) = a long-chain (2E)-enoyl-CoA + reduced [electron-transfer flavoprotein]</text>
        <dbReference type="Rhea" id="RHEA:17721"/>
        <dbReference type="Rhea" id="RHEA-COMP:10685"/>
        <dbReference type="Rhea" id="RHEA-COMP:10686"/>
        <dbReference type="ChEBI" id="CHEBI:15378"/>
        <dbReference type="ChEBI" id="CHEBI:57692"/>
        <dbReference type="ChEBI" id="CHEBI:58307"/>
        <dbReference type="ChEBI" id="CHEBI:83721"/>
        <dbReference type="ChEBI" id="CHEBI:83727"/>
        <dbReference type="EC" id="1.3.8.8"/>
    </reaction>
</comment>
<dbReference type="InterPro" id="IPR013786">
    <property type="entry name" value="AcylCoA_DH/ox_N"/>
</dbReference>
<evidence type="ECO:0000256" key="8">
    <source>
        <dbReference type="ARBA" id="ARBA00022827"/>
    </source>
</evidence>
<evidence type="ECO:0000313" key="16">
    <source>
        <dbReference type="EMBL" id="MDT0497477.1"/>
    </source>
</evidence>
<dbReference type="Proteomes" id="UP001254608">
    <property type="component" value="Unassembled WGS sequence"/>
</dbReference>
<dbReference type="GO" id="GO:0016491">
    <property type="term" value="F:oxidoreductase activity"/>
    <property type="evidence" value="ECO:0007669"/>
    <property type="project" value="UniProtKB-KW"/>
</dbReference>
<dbReference type="InterPro" id="IPR036250">
    <property type="entry name" value="AcylCo_DH-like_C"/>
</dbReference>
<sequence length="756" mass="81878">MFKALMHWMKAAKILPRISETEKMALEAGDVWIDGQLFSGKLDFKDILKQPYATLPPEEQAFVDGPCNELLRMCDFYEIAKTRKVPDEVMDFIKSKGFMSLLIPKQYGGLDFSTQGISSVLLKLQTASQPVGTMVVIPNSLGAAELIKHYGSQEQKEHYLPRLATGEYVPCFGLTEPTAGSDAASIKAEGILFKDADGDIKIRLNFRKRYITLAPIATLVTLACRLRDPEGLLGGNEDCGINTVLIHKDTPGFESGNHHLPIGETFYNGPLVGKDVVIPIDNIIGGREKIGQGWGMLMTQLAGGRAISLPAGAVGGMIATSAVTGAYSMVRQQFNLPIGRMEGVEDKVGKIAAIAYMCEGARVFTCSAIDNGTSPPVAAAALKAYTTDLARELISDGMDVYSGAGVIQGPNNILGRAYTSVPVGITVEGANIMTRTLLVFGQGATRCHPYALKIVHAVDNDDGAAFRNSLLAWIASFFVGIGRAGLYGISRGWLAGSPVSGPTARYYRRFAWSAARFSMLANIALFALGAKLKARGKLSGRFADVIAYSLLGIAALRRYEAEGRREEDLPLVQYGCEFALAQIQSAYEGIFENFDGLIGTLMRVFLLPWARINPMGRHPSDARSHAAALTIQTYNDQYQRLAKGVFLSDDETVGVGRLIKAFRLVSRAHVAAEKIIKAQKAEKLPRGPLPADLAEEAAKAGIIDAGEVSHLKFALDARLDAIEVDEFTPEQYFIKLDEQGHQLAEEPPPLKRTAGV</sequence>
<dbReference type="InterPro" id="IPR006089">
    <property type="entry name" value="Acyl-CoA_DH_CS"/>
</dbReference>
<evidence type="ECO:0000259" key="13">
    <source>
        <dbReference type="Pfam" id="PF02770"/>
    </source>
</evidence>
<evidence type="ECO:0000256" key="5">
    <source>
        <dbReference type="ARBA" id="ARBA00012040"/>
    </source>
</evidence>
<evidence type="ECO:0000256" key="4">
    <source>
        <dbReference type="ARBA" id="ARBA00012033"/>
    </source>
</evidence>
<dbReference type="Pfam" id="PF02770">
    <property type="entry name" value="Acyl-CoA_dh_M"/>
    <property type="match status" value="1"/>
</dbReference>
<evidence type="ECO:0000259" key="14">
    <source>
        <dbReference type="Pfam" id="PF02771"/>
    </source>
</evidence>
<comment type="pathway">
    <text evidence="2">Lipid metabolism; fatty acid beta-oxidation.</text>
</comment>
<comment type="cofactor">
    <cofactor evidence="1">
        <name>FAD</name>
        <dbReference type="ChEBI" id="CHEBI:57692"/>
    </cofactor>
</comment>
<evidence type="ECO:0000256" key="1">
    <source>
        <dbReference type="ARBA" id="ARBA00001974"/>
    </source>
</evidence>
<dbReference type="InterPro" id="IPR037069">
    <property type="entry name" value="AcylCoA_DH/ox_N_sf"/>
</dbReference>
<evidence type="ECO:0000259" key="15">
    <source>
        <dbReference type="Pfam" id="PF09317"/>
    </source>
</evidence>
<evidence type="ECO:0000256" key="10">
    <source>
        <dbReference type="ARBA" id="ARBA00047882"/>
    </source>
</evidence>
<proteinExistence type="inferred from homology"/>
<comment type="similarity">
    <text evidence="3">Belongs to the acyl-CoA dehydrogenase family.</text>
</comment>
<dbReference type="NCBIfam" id="NF007000">
    <property type="entry name" value="PRK09463.1"/>
    <property type="match status" value="1"/>
</dbReference>
<protein>
    <recommendedName>
        <fullName evidence="6">Acyl-coenzyme A dehydrogenase</fullName>
        <ecNumber evidence="4">1.3.8.7</ecNumber>
        <ecNumber evidence="5">1.3.8.8</ecNumber>
    </recommendedName>
</protein>
<dbReference type="EC" id="1.3.8.7" evidence="4"/>
<reference evidence="16 17" key="1">
    <citation type="submission" date="2023-09" db="EMBL/GenBank/DDBJ databases">
        <authorList>
            <person name="Rey-Velasco X."/>
        </authorList>
    </citation>
    <scope>NUCLEOTIDE SEQUENCE [LARGE SCALE GENOMIC DNA]</scope>
    <source>
        <strain evidence="16 17">W345</strain>
    </source>
</reference>
<comment type="catalytic activity">
    <reaction evidence="10">
        <text>a medium-chain 2,3-saturated fatty acyl-CoA + oxidized [electron-transfer flavoprotein] + H(+) = a medium-chain (2E)-enoyl-CoA + reduced [electron-transfer flavoprotein]</text>
        <dbReference type="Rhea" id="RHEA:14477"/>
        <dbReference type="Rhea" id="RHEA-COMP:10685"/>
        <dbReference type="Rhea" id="RHEA-COMP:10686"/>
        <dbReference type="ChEBI" id="CHEBI:15378"/>
        <dbReference type="ChEBI" id="CHEBI:57692"/>
        <dbReference type="ChEBI" id="CHEBI:58307"/>
        <dbReference type="ChEBI" id="CHEBI:83723"/>
        <dbReference type="ChEBI" id="CHEBI:83726"/>
        <dbReference type="EC" id="1.3.8.7"/>
    </reaction>
</comment>
<dbReference type="Gene3D" id="2.40.110.10">
    <property type="entry name" value="Butyryl-CoA Dehydrogenase, subunit A, domain 2"/>
    <property type="match status" value="1"/>
</dbReference>
<dbReference type="PANTHER" id="PTHR48083:SF33">
    <property type="entry name" value="ACYL-COENZYME A DEHYDROGENASE"/>
    <property type="match status" value="1"/>
</dbReference>
<evidence type="ECO:0000259" key="12">
    <source>
        <dbReference type="Pfam" id="PF00441"/>
    </source>
</evidence>